<evidence type="ECO:0000313" key="2">
    <source>
        <dbReference type="Proteomes" id="UP000324222"/>
    </source>
</evidence>
<protein>
    <recommendedName>
        <fullName evidence="3">RNase H type-1 domain-containing protein</fullName>
    </recommendedName>
</protein>
<comment type="caution">
    <text evidence="1">The sequence shown here is derived from an EMBL/GenBank/DDBJ whole genome shotgun (WGS) entry which is preliminary data.</text>
</comment>
<dbReference type="PANTHER" id="PTHR33050:SF7">
    <property type="entry name" value="RIBONUCLEASE H"/>
    <property type="match status" value="1"/>
</dbReference>
<evidence type="ECO:0008006" key="3">
    <source>
        <dbReference type="Google" id="ProtNLM"/>
    </source>
</evidence>
<dbReference type="EMBL" id="VSRR010043235">
    <property type="protein sequence ID" value="MPC76382.1"/>
    <property type="molecule type" value="Genomic_DNA"/>
</dbReference>
<accession>A0A5B7HYA0</accession>
<organism evidence="1 2">
    <name type="scientific">Portunus trituberculatus</name>
    <name type="common">Swimming crab</name>
    <name type="synonym">Neptunus trituberculatus</name>
    <dbReference type="NCBI Taxonomy" id="210409"/>
    <lineage>
        <taxon>Eukaryota</taxon>
        <taxon>Metazoa</taxon>
        <taxon>Ecdysozoa</taxon>
        <taxon>Arthropoda</taxon>
        <taxon>Crustacea</taxon>
        <taxon>Multicrustacea</taxon>
        <taxon>Malacostraca</taxon>
        <taxon>Eumalacostraca</taxon>
        <taxon>Eucarida</taxon>
        <taxon>Decapoda</taxon>
        <taxon>Pleocyemata</taxon>
        <taxon>Brachyura</taxon>
        <taxon>Eubrachyura</taxon>
        <taxon>Portunoidea</taxon>
        <taxon>Portunidae</taxon>
        <taxon>Portuninae</taxon>
        <taxon>Portunus</taxon>
    </lineage>
</organism>
<dbReference type="OrthoDB" id="289721at2759"/>
<keyword evidence="2" id="KW-1185">Reference proteome</keyword>
<dbReference type="InterPro" id="IPR052055">
    <property type="entry name" value="Hepadnavirus_pol/RT"/>
</dbReference>
<reference evidence="1 2" key="1">
    <citation type="submission" date="2019-05" db="EMBL/GenBank/DDBJ databases">
        <title>Another draft genome of Portunus trituberculatus and its Hox gene families provides insights of decapod evolution.</title>
        <authorList>
            <person name="Jeong J.-H."/>
            <person name="Song I."/>
            <person name="Kim S."/>
            <person name="Choi T."/>
            <person name="Kim D."/>
            <person name="Ryu S."/>
            <person name="Kim W."/>
        </authorList>
    </citation>
    <scope>NUCLEOTIDE SEQUENCE [LARGE SCALE GENOMIC DNA]</scope>
    <source>
        <tissue evidence="1">Muscle</tissue>
    </source>
</reference>
<proteinExistence type="predicted"/>
<dbReference type="AlphaFoldDB" id="A0A5B7HYA0"/>
<name>A0A5B7HYA0_PORTR</name>
<dbReference type="PANTHER" id="PTHR33050">
    <property type="entry name" value="REVERSE TRANSCRIPTASE DOMAIN-CONTAINING PROTEIN"/>
    <property type="match status" value="1"/>
</dbReference>
<dbReference type="CDD" id="cd09275">
    <property type="entry name" value="RNase_HI_RT_DIRS1"/>
    <property type="match status" value="1"/>
</dbReference>
<dbReference type="Proteomes" id="UP000324222">
    <property type="component" value="Unassembled WGS sequence"/>
</dbReference>
<gene>
    <name evidence="1" type="ORF">E2C01_070792</name>
</gene>
<sequence length="365" mass="40533">MARHVVGYSDFYHPPVRGQLEEGPAAGQEGLLVHHLHPLHVDEAHGLLDVSSPGDTAGASGGKATGCFRGRPRTVCARFHHTFTGCCVSGSLRAFWRLRFLGGCQRRSSKSTQMLRTAVGASRRLTVDRAGDAGRHVNGRELTVPLLFLQQQADLRQLHICFYMDNEVAVQCVKRMGSSRSISLLRKSKALFNLAALRHLTLSAVHVPGRDNVWANVLSSSDTSSVEWSLNPDVFTNLEELFGLPKLDLFATSENHQLQQYITRSVVMATGGLDSFLMDWNTWGFVYLFPPPAMMVMTAVVCKLETFRGRVLLIAPLWKAQPWCQCLLLWCPSPLPLNRLAVRGHGIRQSGISSSFHAWSFCRRA</sequence>
<evidence type="ECO:0000313" key="1">
    <source>
        <dbReference type="EMBL" id="MPC76382.1"/>
    </source>
</evidence>